<name>A0A8H6J006_9PEZI</name>
<organism evidence="1 2">
    <name type="scientific">Colletotrichum plurivorum</name>
    <dbReference type="NCBI Taxonomy" id="2175906"/>
    <lineage>
        <taxon>Eukaryota</taxon>
        <taxon>Fungi</taxon>
        <taxon>Dikarya</taxon>
        <taxon>Ascomycota</taxon>
        <taxon>Pezizomycotina</taxon>
        <taxon>Sordariomycetes</taxon>
        <taxon>Hypocreomycetidae</taxon>
        <taxon>Glomerellales</taxon>
        <taxon>Glomerellaceae</taxon>
        <taxon>Colletotrichum</taxon>
        <taxon>Colletotrichum orchidearum species complex</taxon>
    </lineage>
</organism>
<evidence type="ECO:0000313" key="2">
    <source>
        <dbReference type="Proteomes" id="UP000654918"/>
    </source>
</evidence>
<evidence type="ECO:0000313" key="1">
    <source>
        <dbReference type="EMBL" id="KAF6803621.1"/>
    </source>
</evidence>
<sequence>RNTDVQLRPREELLGTYRALQLAVKQPEDFIAMVFGTSNRIWVERLQLGERELPRALGAD</sequence>
<protein>
    <submittedName>
        <fullName evidence="1">Uncharacterized protein</fullName>
    </submittedName>
</protein>
<proteinExistence type="predicted"/>
<comment type="caution">
    <text evidence="1">The sequence shown here is derived from an EMBL/GenBank/DDBJ whole genome shotgun (WGS) entry which is preliminary data.</text>
</comment>
<feature type="non-terminal residue" evidence="1">
    <location>
        <position position="1"/>
    </location>
</feature>
<reference evidence="1" key="1">
    <citation type="journal article" date="2020" name="Phytopathology">
        <title>Genome Sequence Resources of Colletotrichum truncatum, C. plurivorum, C. musicola, and C. sojae: Four Species Pathogenic to Soybean (Glycine max).</title>
        <authorList>
            <person name="Rogerio F."/>
            <person name="Boufleur T.R."/>
            <person name="Ciampi-Guillardi M."/>
            <person name="Sukno S.A."/>
            <person name="Thon M.R."/>
            <person name="Massola Junior N.S."/>
            <person name="Baroncelli R."/>
        </authorList>
    </citation>
    <scope>NUCLEOTIDE SEQUENCE</scope>
    <source>
        <strain evidence="1">LFN00145</strain>
    </source>
</reference>
<dbReference type="AlphaFoldDB" id="A0A8H6J006"/>
<gene>
    <name evidence="1" type="ORF">CPLU01_16104</name>
</gene>
<accession>A0A8H6J006</accession>
<dbReference type="Proteomes" id="UP000654918">
    <property type="component" value="Unassembled WGS sequence"/>
</dbReference>
<keyword evidence="2" id="KW-1185">Reference proteome</keyword>
<dbReference type="EMBL" id="WIGO01000878">
    <property type="protein sequence ID" value="KAF6803621.1"/>
    <property type="molecule type" value="Genomic_DNA"/>
</dbReference>